<dbReference type="NCBIfam" id="TIGR01841">
    <property type="entry name" value="phasin"/>
    <property type="match status" value="1"/>
</dbReference>
<protein>
    <submittedName>
        <fullName evidence="3">Phasin family protein</fullName>
    </submittedName>
</protein>
<dbReference type="InterPro" id="IPR010127">
    <property type="entry name" value="Phasin_subfam-1"/>
</dbReference>
<organism evidence="3 4">
    <name type="scientific">Pseudoduganella violacea</name>
    <dbReference type="NCBI Taxonomy" id="1715466"/>
    <lineage>
        <taxon>Bacteria</taxon>
        <taxon>Pseudomonadati</taxon>
        <taxon>Pseudomonadota</taxon>
        <taxon>Betaproteobacteria</taxon>
        <taxon>Burkholderiales</taxon>
        <taxon>Oxalobacteraceae</taxon>
        <taxon>Telluria group</taxon>
        <taxon>Pseudoduganella</taxon>
    </lineage>
</organism>
<feature type="region of interest" description="Disordered" evidence="1">
    <location>
        <begin position="175"/>
        <end position="222"/>
    </location>
</feature>
<reference evidence="3 4" key="1">
    <citation type="submission" date="2020-08" db="EMBL/GenBank/DDBJ databases">
        <title>Genomic Encyclopedia of Type Strains, Phase III (KMG-III): the genomes of soil and plant-associated and newly described type strains.</title>
        <authorList>
            <person name="Whitman W."/>
        </authorList>
    </citation>
    <scope>NUCLEOTIDE SEQUENCE [LARGE SCALE GENOMIC DNA]</scope>
    <source>
        <strain evidence="3 4">CECT 8897</strain>
    </source>
</reference>
<feature type="domain" description="Phasin" evidence="2">
    <location>
        <begin position="6"/>
        <end position="106"/>
    </location>
</feature>
<name>A0A7W5B7F3_9BURK</name>
<evidence type="ECO:0000313" key="3">
    <source>
        <dbReference type="EMBL" id="MBB3117946.1"/>
    </source>
</evidence>
<evidence type="ECO:0000256" key="1">
    <source>
        <dbReference type="SAM" id="MobiDB-lite"/>
    </source>
</evidence>
<evidence type="ECO:0000259" key="2">
    <source>
        <dbReference type="Pfam" id="PF09361"/>
    </source>
</evidence>
<dbReference type="EMBL" id="JACHXD010000002">
    <property type="protein sequence ID" value="MBB3117946.1"/>
    <property type="molecule type" value="Genomic_DNA"/>
</dbReference>
<gene>
    <name evidence="3" type="ORF">FHS03_000972</name>
</gene>
<dbReference type="Proteomes" id="UP000541535">
    <property type="component" value="Unassembled WGS sequence"/>
</dbReference>
<keyword evidence="4" id="KW-1185">Reference proteome</keyword>
<dbReference type="Pfam" id="PF09361">
    <property type="entry name" value="Phasin_2"/>
    <property type="match status" value="1"/>
</dbReference>
<comment type="caution">
    <text evidence="3">The sequence shown here is derived from an EMBL/GenBank/DDBJ whole genome shotgun (WGS) entry which is preliminary data.</text>
</comment>
<dbReference type="RefSeq" id="WP_183439872.1">
    <property type="nucleotide sequence ID" value="NZ_JACHXD010000002.1"/>
</dbReference>
<evidence type="ECO:0000313" key="4">
    <source>
        <dbReference type="Proteomes" id="UP000541535"/>
    </source>
</evidence>
<feature type="compositionally biased region" description="Low complexity" evidence="1">
    <location>
        <begin position="175"/>
        <end position="188"/>
    </location>
</feature>
<dbReference type="InterPro" id="IPR018968">
    <property type="entry name" value="Phasin"/>
</dbReference>
<proteinExistence type="predicted"/>
<sequence length="222" mass="22947">MSSITEQLSAATKTQLESQLNILNHIASTTFDGAQQVIALNLSTTKASVENSAAAARQLLEAKDSGDLLSLVQAPGFDRLFAYGRELFAIVSKTQAGLLQAAKDQFQDASAAVTAAVPQLSEVISEPVAQVAQAVQAAAPVVTPEPLVVAQPEQETGEQDEPSDIAAAVKSAIKAKPAASKPSLEAAPIEPEDISPAKPAAASFPEVKPAVNLKSVSTKPKK</sequence>
<accession>A0A7W5B7F3</accession>
<dbReference type="AlphaFoldDB" id="A0A7W5B7F3"/>